<evidence type="ECO:0000256" key="2">
    <source>
        <dbReference type="ARBA" id="ARBA00009239"/>
    </source>
</evidence>
<name>A0A8C1B2A6_CYPCA</name>
<proteinExistence type="inferred from homology"/>
<dbReference type="EC" id="2.4.1.-" evidence="9"/>
<reference evidence="11" key="1">
    <citation type="submission" date="2025-08" db="UniProtKB">
        <authorList>
            <consortium name="Ensembl"/>
        </authorList>
    </citation>
    <scope>IDENTIFICATION</scope>
</reference>
<dbReference type="InterPro" id="IPR051227">
    <property type="entry name" value="CS_glycosyltransferase"/>
</dbReference>
<evidence type="ECO:0000256" key="5">
    <source>
        <dbReference type="ARBA" id="ARBA00022968"/>
    </source>
</evidence>
<dbReference type="PANTHER" id="PTHR12369">
    <property type="entry name" value="CHONDROITIN SYNTHASE"/>
    <property type="match status" value="1"/>
</dbReference>
<keyword evidence="3 9" id="KW-0808">Transferase</keyword>
<dbReference type="Gene3D" id="3.90.550.50">
    <property type="match status" value="1"/>
</dbReference>
<reference evidence="11" key="2">
    <citation type="submission" date="2025-09" db="UniProtKB">
        <authorList>
            <consortium name="Ensembl"/>
        </authorList>
    </citation>
    <scope>IDENTIFICATION</scope>
</reference>
<evidence type="ECO:0000256" key="6">
    <source>
        <dbReference type="ARBA" id="ARBA00022989"/>
    </source>
</evidence>
<evidence type="ECO:0000256" key="1">
    <source>
        <dbReference type="ARBA" id="ARBA00004447"/>
    </source>
</evidence>
<comment type="subcellular location">
    <subcellularLocation>
        <location evidence="1 9">Golgi apparatus</location>
        <location evidence="1 9">Golgi stack membrane</location>
        <topology evidence="1 9">Single-pass type II membrane protein</topology>
    </subcellularLocation>
</comment>
<evidence type="ECO:0000256" key="7">
    <source>
        <dbReference type="ARBA" id="ARBA00023034"/>
    </source>
</evidence>
<dbReference type="AlphaFoldDB" id="A0A8C1B2A6"/>
<sequence>MRIAMLVSLIRPTGPTVVGISLGFTLSLLSVTWVDESCDFDWIGATDEMLTGHPGSSEGARKPISISTGTTDSGNVREDFEPRILPYNKPAQEGPPKKVFRVKYASTELGIHERLFVSVLTSKTTMNTLAVAINRTLNQQLSVQYLLDESYTQPERLKTIVSHLRMDLQLYMGQPREFIGGETKGRYCHSGPGFLLSCALLLKLQPFLEHCRTDIVSIRPDEWLGRCIIDYAGISCVDEYEVRGNNKLGLKFGL</sequence>
<dbReference type="GeneTree" id="ENSGT01050000244857"/>
<keyword evidence="4" id="KW-0812">Transmembrane</keyword>
<dbReference type="GO" id="GO:0032580">
    <property type="term" value="C:Golgi cisterna membrane"/>
    <property type="evidence" value="ECO:0007669"/>
    <property type="project" value="UniProtKB-SubCell"/>
</dbReference>
<dbReference type="OMA" id="KGRYCHS"/>
<keyword evidence="8" id="KW-0472">Membrane</keyword>
<dbReference type="Pfam" id="PF05679">
    <property type="entry name" value="CHGN"/>
    <property type="match status" value="1"/>
</dbReference>
<keyword evidence="6" id="KW-1133">Transmembrane helix</keyword>
<feature type="compositionally biased region" description="Polar residues" evidence="10">
    <location>
        <begin position="65"/>
        <end position="74"/>
    </location>
</feature>
<dbReference type="Ensembl" id="ENSCCRT00000028863.2">
    <property type="protein sequence ID" value="ENSCCRP00000026606.1"/>
    <property type="gene ID" value="ENSCCRG00000014425.2"/>
</dbReference>
<keyword evidence="12" id="KW-1185">Reference proteome</keyword>
<dbReference type="GO" id="GO:0047238">
    <property type="term" value="F:glucuronosyl-N-acetylgalactosaminyl-proteoglycan 4-beta-N-acetylgalactosaminyltransferase activity"/>
    <property type="evidence" value="ECO:0007669"/>
    <property type="project" value="TreeGrafter"/>
</dbReference>
<comment type="similarity">
    <text evidence="2 9">Belongs to the chondroitin N-acetylgalactosaminyltransferase family.</text>
</comment>
<evidence type="ECO:0000256" key="10">
    <source>
        <dbReference type="SAM" id="MobiDB-lite"/>
    </source>
</evidence>
<protein>
    <recommendedName>
        <fullName evidence="9">Hexosyltransferase</fullName>
        <ecNumber evidence="9">2.4.1.-</ecNumber>
    </recommendedName>
</protein>
<accession>A0A8C1B2A6</accession>
<evidence type="ECO:0000313" key="12">
    <source>
        <dbReference type="Proteomes" id="UP001108240"/>
    </source>
</evidence>
<evidence type="ECO:0000256" key="3">
    <source>
        <dbReference type="ARBA" id="ARBA00022679"/>
    </source>
</evidence>
<evidence type="ECO:0000256" key="8">
    <source>
        <dbReference type="ARBA" id="ARBA00023136"/>
    </source>
</evidence>
<dbReference type="Proteomes" id="UP001108240">
    <property type="component" value="Unplaced"/>
</dbReference>
<evidence type="ECO:0000256" key="4">
    <source>
        <dbReference type="ARBA" id="ARBA00022692"/>
    </source>
</evidence>
<feature type="region of interest" description="Disordered" evidence="10">
    <location>
        <begin position="52"/>
        <end position="75"/>
    </location>
</feature>
<organism evidence="11 12">
    <name type="scientific">Cyprinus carpio carpio</name>
    <dbReference type="NCBI Taxonomy" id="630221"/>
    <lineage>
        <taxon>Eukaryota</taxon>
        <taxon>Metazoa</taxon>
        <taxon>Chordata</taxon>
        <taxon>Craniata</taxon>
        <taxon>Vertebrata</taxon>
        <taxon>Euteleostomi</taxon>
        <taxon>Actinopterygii</taxon>
        <taxon>Neopterygii</taxon>
        <taxon>Teleostei</taxon>
        <taxon>Ostariophysi</taxon>
        <taxon>Cypriniformes</taxon>
        <taxon>Cyprinidae</taxon>
        <taxon>Cyprininae</taxon>
        <taxon>Cyprinus</taxon>
    </lineage>
</organism>
<dbReference type="PANTHER" id="PTHR12369:SF22">
    <property type="entry name" value="CHONDROITIN SULFATE SYNTHASE 2"/>
    <property type="match status" value="1"/>
</dbReference>
<evidence type="ECO:0000313" key="11">
    <source>
        <dbReference type="Ensembl" id="ENSCCRP00000026606.1"/>
    </source>
</evidence>
<keyword evidence="5 9" id="KW-0735">Signal-anchor</keyword>
<keyword evidence="7 9" id="KW-0333">Golgi apparatus</keyword>
<evidence type="ECO:0000256" key="9">
    <source>
        <dbReference type="RuleBase" id="RU364016"/>
    </source>
</evidence>
<dbReference type="InterPro" id="IPR008428">
    <property type="entry name" value="Chond_GalNAc"/>
</dbReference>